<sequence length="213" mass="24128">MADFGGLPTHLPNTAPEPSTLVNETEQNSPEIPDRKELINKNEEILIGLSEATSQLSAPYIPGTSIKLETDEDIAKWIEDRKRNWPSKKNIEQKKKRPAPPAIPHESAPSKRPRNVCRFFQQHGRCKFGKNCKNVHESSGGTKSGNSSNIKTINDITVSIPQRFKNDDSQSSLFRKLIQKDHFENENEKVLDFILYLQLKNLVDHNVTMNSKA</sequence>
<dbReference type="Proteomes" id="UP001241377">
    <property type="component" value="Unassembled WGS sequence"/>
</dbReference>
<gene>
    <name evidence="1" type="ORF">QFC19_009155</name>
</gene>
<comment type="caution">
    <text evidence="1">The sequence shown here is derived from an EMBL/GenBank/DDBJ whole genome shotgun (WGS) entry which is preliminary data.</text>
</comment>
<dbReference type="EMBL" id="JASBWR010000151">
    <property type="protein sequence ID" value="KAJ9091337.1"/>
    <property type="molecule type" value="Genomic_DNA"/>
</dbReference>
<name>A0ACC2UYB9_9TREE</name>
<organism evidence="1 2">
    <name type="scientific">Naganishia cerealis</name>
    <dbReference type="NCBI Taxonomy" id="610337"/>
    <lineage>
        <taxon>Eukaryota</taxon>
        <taxon>Fungi</taxon>
        <taxon>Dikarya</taxon>
        <taxon>Basidiomycota</taxon>
        <taxon>Agaricomycotina</taxon>
        <taxon>Tremellomycetes</taxon>
        <taxon>Filobasidiales</taxon>
        <taxon>Filobasidiaceae</taxon>
        <taxon>Naganishia</taxon>
    </lineage>
</organism>
<protein>
    <submittedName>
        <fullName evidence="1">Uncharacterized protein</fullName>
    </submittedName>
</protein>
<evidence type="ECO:0000313" key="2">
    <source>
        <dbReference type="Proteomes" id="UP001241377"/>
    </source>
</evidence>
<accession>A0ACC2UYB9</accession>
<reference evidence="1" key="1">
    <citation type="submission" date="2023-04" db="EMBL/GenBank/DDBJ databases">
        <title>Draft Genome sequencing of Naganishia species isolated from polar environments using Oxford Nanopore Technology.</title>
        <authorList>
            <person name="Leo P."/>
            <person name="Venkateswaran K."/>
        </authorList>
    </citation>
    <scope>NUCLEOTIDE SEQUENCE</scope>
    <source>
        <strain evidence="1">MNA-CCFEE 5261</strain>
    </source>
</reference>
<proteinExistence type="predicted"/>
<keyword evidence="2" id="KW-1185">Reference proteome</keyword>
<evidence type="ECO:0000313" key="1">
    <source>
        <dbReference type="EMBL" id="KAJ9091337.1"/>
    </source>
</evidence>